<dbReference type="EC" id="2.6.99.2" evidence="4"/>
<dbReference type="GO" id="GO:0005829">
    <property type="term" value="C:cytosol"/>
    <property type="evidence" value="ECO:0007669"/>
    <property type="project" value="TreeGrafter"/>
</dbReference>
<evidence type="ECO:0000256" key="1">
    <source>
        <dbReference type="ARBA" id="ARBA00022490"/>
    </source>
</evidence>
<dbReference type="GO" id="GO:0033856">
    <property type="term" value="F:pyridoxine 5'-phosphate synthase activity"/>
    <property type="evidence" value="ECO:0007669"/>
    <property type="project" value="UniProtKB-EC"/>
</dbReference>
<protein>
    <submittedName>
        <fullName evidence="4">Pyridoxine 5'-phosphate synthase</fullName>
        <ecNumber evidence="4">2.6.99.2</ecNumber>
    </submittedName>
</protein>
<dbReference type="CDD" id="cd00003">
    <property type="entry name" value="PNPsynthase"/>
    <property type="match status" value="1"/>
</dbReference>
<organism evidence="4">
    <name type="scientific">hydrothermal vent metagenome</name>
    <dbReference type="NCBI Taxonomy" id="652676"/>
    <lineage>
        <taxon>unclassified sequences</taxon>
        <taxon>metagenomes</taxon>
        <taxon>ecological metagenomes</taxon>
    </lineage>
</organism>
<dbReference type="NCBIfam" id="NF003625">
    <property type="entry name" value="PRK05265.1-3"/>
    <property type="match status" value="1"/>
</dbReference>
<proteinExistence type="inferred from homology"/>
<dbReference type="HAMAP" id="MF_00279">
    <property type="entry name" value="PdxJ"/>
    <property type="match status" value="1"/>
</dbReference>
<accession>A0A3B1BSR4</accession>
<dbReference type="EMBL" id="UOGB01000202">
    <property type="protein sequence ID" value="VAX21346.1"/>
    <property type="molecule type" value="Genomic_DNA"/>
</dbReference>
<evidence type="ECO:0000256" key="3">
    <source>
        <dbReference type="ARBA" id="ARBA00023096"/>
    </source>
</evidence>
<keyword evidence="3" id="KW-0664">Pyridoxine biosynthesis</keyword>
<name>A0A3B1BSR4_9ZZZZ</name>
<dbReference type="SUPFAM" id="SSF63892">
    <property type="entry name" value="Pyridoxine 5'-phosphate synthase"/>
    <property type="match status" value="1"/>
</dbReference>
<dbReference type="PANTHER" id="PTHR30456:SF0">
    <property type="entry name" value="PYRIDOXINE 5'-PHOSPHATE SYNTHASE"/>
    <property type="match status" value="1"/>
</dbReference>
<dbReference type="AlphaFoldDB" id="A0A3B1BSR4"/>
<evidence type="ECO:0000256" key="2">
    <source>
        <dbReference type="ARBA" id="ARBA00022679"/>
    </source>
</evidence>
<gene>
    <name evidence="4" type="ORF">MNBD_NITROSPINAE03-1147</name>
</gene>
<dbReference type="NCBIfam" id="NF003627">
    <property type="entry name" value="PRK05265.1-5"/>
    <property type="match status" value="1"/>
</dbReference>
<dbReference type="PANTHER" id="PTHR30456">
    <property type="entry name" value="PYRIDOXINE 5'-PHOSPHATE SYNTHASE"/>
    <property type="match status" value="1"/>
</dbReference>
<sequence length="243" mass="26989">MAKLCVNVDHVATVRQARRIDMPDPLEAALIAEKAGSAGITVHLREDRRHIQDRDVRAIKKAIKTKLNLEMATVPEIVEFALKIRPDQVTFVPERRQEITTEGGLDVTVRQRKMRKIIELFRKKGITVSLFIDPDPRQVRASADLGADAIELNTGQYSQTKTGRKLKTELNKIEKAAMLSDNLSLVTHAGHGLNLNNIRPIAVIPVIEELNIGHSIIARAIMVGLAAAVAEMRKAIILKPSRK</sequence>
<keyword evidence="1" id="KW-0963">Cytoplasm</keyword>
<keyword evidence="2 4" id="KW-0808">Transferase</keyword>
<dbReference type="Pfam" id="PF03740">
    <property type="entry name" value="PdxJ"/>
    <property type="match status" value="1"/>
</dbReference>
<dbReference type="InterPro" id="IPR004569">
    <property type="entry name" value="PyrdxlP_synth_PdxJ"/>
</dbReference>
<dbReference type="InterPro" id="IPR013785">
    <property type="entry name" value="Aldolase_TIM"/>
</dbReference>
<dbReference type="GO" id="GO:0008615">
    <property type="term" value="P:pyridoxine biosynthetic process"/>
    <property type="evidence" value="ECO:0007669"/>
    <property type="project" value="UniProtKB-KW"/>
</dbReference>
<dbReference type="InterPro" id="IPR036130">
    <property type="entry name" value="Pyridoxine-5'_phos_synth"/>
</dbReference>
<evidence type="ECO:0000313" key="4">
    <source>
        <dbReference type="EMBL" id="VAX21346.1"/>
    </source>
</evidence>
<reference evidence="4" key="1">
    <citation type="submission" date="2018-06" db="EMBL/GenBank/DDBJ databases">
        <authorList>
            <person name="Zhirakovskaya E."/>
        </authorList>
    </citation>
    <scope>NUCLEOTIDE SEQUENCE</scope>
</reference>
<dbReference type="NCBIfam" id="TIGR00559">
    <property type="entry name" value="pdxJ"/>
    <property type="match status" value="1"/>
</dbReference>
<dbReference type="Gene3D" id="3.20.20.70">
    <property type="entry name" value="Aldolase class I"/>
    <property type="match status" value="1"/>
</dbReference>